<sequence length="187" mass="20338">AAFHRGPVRWWRRCMSAEGVSSHRRALRRHLMEGGQDRAAVEAFVPETPAAQNNISSDEDSDDGADNGNGGTADGVMSNEDVEDHTGDEDRLSSAAMMPSSMGSKALGLMWPLRTMGREARWARERRALGRIRENGGASAMAMMELQDADESQNLMLQAAERWATAPALPPLIGSSFMSSHRRAGGR</sequence>
<feature type="non-terminal residue" evidence="2">
    <location>
        <position position="187"/>
    </location>
</feature>
<dbReference type="AlphaFoldDB" id="A0A8J4DBD3"/>
<comment type="caution">
    <text evidence="2">The sequence shown here is derived from an EMBL/GenBank/DDBJ whole genome shotgun (WGS) entry which is preliminary data.</text>
</comment>
<evidence type="ECO:0000313" key="3">
    <source>
        <dbReference type="Proteomes" id="UP000722791"/>
    </source>
</evidence>
<proteinExistence type="predicted"/>
<reference evidence="2" key="1">
    <citation type="journal article" date="2021" name="Proc. Natl. Acad. Sci. U.S.A.">
        <title>Three genomes in the algal genus Volvox reveal the fate of a haploid sex-determining region after a transition to homothallism.</title>
        <authorList>
            <person name="Yamamoto K."/>
            <person name="Hamaji T."/>
            <person name="Kawai-Toyooka H."/>
            <person name="Matsuzaki R."/>
            <person name="Takahashi F."/>
            <person name="Nishimura Y."/>
            <person name="Kawachi M."/>
            <person name="Noguchi H."/>
            <person name="Minakuchi Y."/>
            <person name="Umen J.G."/>
            <person name="Toyoda A."/>
            <person name="Nozaki H."/>
        </authorList>
    </citation>
    <scope>NUCLEOTIDE SEQUENCE</scope>
    <source>
        <strain evidence="2">NIES-3785</strain>
    </source>
</reference>
<gene>
    <name evidence="2" type="ORF">Vretimale_4656</name>
</gene>
<dbReference type="EMBL" id="BNCQ01000006">
    <property type="protein sequence ID" value="GIL99503.1"/>
    <property type="molecule type" value="Genomic_DNA"/>
</dbReference>
<feature type="region of interest" description="Disordered" evidence="1">
    <location>
        <begin position="51"/>
        <end position="88"/>
    </location>
</feature>
<feature type="non-terminal residue" evidence="2">
    <location>
        <position position="1"/>
    </location>
</feature>
<protein>
    <submittedName>
        <fullName evidence="2">Uncharacterized protein</fullName>
    </submittedName>
</protein>
<name>A0A8J4DBD3_9CHLO</name>
<evidence type="ECO:0000256" key="1">
    <source>
        <dbReference type="SAM" id="MobiDB-lite"/>
    </source>
</evidence>
<dbReference type="Proteomes" id="UP000722791">
    <property type="component" value="Unassembled WGS sequence"/>
</dbReference>
<accession>A0A8J4DBD3</accession>
<organism evidence="2 3">
    <name type="scientific">Volvox reticuliferus</name>
    <dbReference type="NCBI Taxonomy" id="1737510"/>
    <lineage>
        <taxon>Eukaryota</taxon>
        <taxon>Viridiplantae</taxon>
        <taxon>Chlorophyta</taxon>
        <taxon>core chlorophytes</taxon>
        <taxon>Chlorophyceae</taxon>
        <taxon>CS clade</taxon>
        <taxon>Chlamydomonadales</taxon>
        <taxon>Volvocaceae</taxon>
        <taxon>Volvox</taxon>
    </lineage>
</organism>
<evidence type="ECO:0000313" key="2">
    <source>
        <dbReference type="EMBL" id="GIL99503.1"/>
    </source>
</evidence>